<dbReference type="OMA" id="CAQVCWY"/>
<dbReference type="AlphaFoldDB" id="A0A401SQH9"/>
<dbReference type="OrthoDB" id="10257471at2759"/>
<dbReference type="PANTHER" id="PTHR46857">
    <property type="entry name" value="EPITHELIAL CELL-TRANSFORMING SEQUENCE 2 ONCOGENE-LIKE"/>
    <property type="match status" value="1"/>
</dbReference>
<dbReference type="InterPro" id="IPR036047">
    <property type="entry name" value="F-box-like_dom_sf"/>
</dbReference>
<name>A0A401SQH9_CHIPU</name>
<dbReference type="EMBL" id="BEZZ01000449">
    <property type="protein sequence ID" value="GCC32626.1"/>
    <property type="molecule type" value="Genomic_DNA"/>
</dbReference>
<dbReference type="InterPro" id="IPR001810">
    <property type="entry name" value="F-box_dom"/>
</dbReference>
<comment type="caution">
    <text evidence="3">The sequence shown here is derived from an EMBL/GenBank/DDBJ whole genome shotgun (WGS) entry which is preliminary data.</text>
</comment>
<keyword evidence="4" id="KW-1185">Reference proteome</keyword>
<dbReference type="Pfam" id="PF12937">
    <property type="entry name" value="F-box-like"/>
    <property type="match status" value="1"/>
</dbReference>
<dbReference type="SMART" id="SM00256">
    <property type="entry name" value="FBOX"/>
    <property type="match status" value="1"/>
</dbReference>
<organism evidence="3 4">
    <name type="scientific">Chiloscyllium punctatum</name>
    <name type="common">Brownbanded bambooshark</name>
    <name type="synonym">Hemiscyllium punctatum</name>
    <dbReference type="NCBI Taxonomy" id="137246"/>
    <lineage>
        <taxon>Eukaryota</taxon>
        <taxon>Metazoa</taxon>
        <taxon>Chordata</taxon>
        <taxon>Craniata</taxon>
        <taxon>Vertebrata</taxon>
        <taxon>Chondrichthyes</taxon>
        <taxon>Elasmobranchii</taxon>
        <taxon>Galeomorphii</taxon>
        <taxon>Galeoidea</taxon>
        <taxon>Orectolobiformes</taxon>
        <taxon>Hemiscylliidae</taxon>
        <taxon>Chiloscyllium</taxon>
    </lineage>
</organism>
<dbReference type="CDD" id="cd22172">
    <property type="entry name" value="F-box_FBXO16"/>
    <property type="match status" value="1"/>
</dbReference>
<dbReference type="InterPro" id="IPR052805">
    <property type="entry name" value="GEF_Ubiquitin-Prot_Reg"/>
</dbReference>
<evidence type="ECO:0000313" key="4">
    <source>
        <dbReference type="Proteomes" id="UP000287033"/>
    </source>
</evidence>
<reference evidence="3 4" key="1">
    <citation type="journal article" date="2018" name="Nat. Ecol. Evol.">
        <title>Shark genomes provide insights into elasmobranch evolution and the origin of vertebrates.</title>
        <authorList>
            <person name="Hara Y"/>
            <person name="Yamaguchi K"/>
            <person name="Onimaru K"/>
            <person name="Kadota M"/>
            <person name="Koyanagi M"/>
            <person name="Keeley SD"/>
            <person name="Tatsumi K"/>
            <person name="Tanaka K"/>
            <person name="Motone F"/>
            <person name="Kageyama Y"/>
            <person name="Nozu R"/>
            <person name="Adachi N"/>
            <person name="Nishimura O"/>
            <person name="Nakagawa R"/>
            <person name="Tanegashima C"/>
            <person name="Kiyatake I"/>
            <person name="Matsumoto R"/>
            <person name="Murakumo K"/>
            <person name="Nishida K"/>
            <person name="Terakita A"/>
            <person name="Kuratani S"/>
            <person name="Sato K"/>
            <person name="Hyodo S Kuraku.S."/>
        </authorList>
    </citation>
    <scope>NUCLEOTIDE SEQUENCE [LARGE SCALE GENOMIC DNA]</scope>
</reference>
<accession>A0A401SQH9</accession>
<dbReference type="STRING" id="137246.A0A401SQH9"/>
<dbReference type="PANTHER" id="PTHR46857:SF2">
    <property type="entry name" value="F-BOX ONLY PROTEIN 16"/>
    <property type="match status" value="1"/>
</dbReference>
<feature type="compositionally biased region" description="Polar residues" evidence="1">
    <location>
        <begin position="375"/>
        <end position="392"/>
    </location>
</feature>
<feature type="region of interest" description="Disordered" evidence="1">
    <location>
        <begin position="241"/>
        <end position="266"/>
    </location>
</feature>
<feature type="region of interest" description="Disordered" evidence="1">
    <location>
        <begin position="281"/>
        <end position="306"/>
    </location>
</feature>
<dbReference type="SUPFAM" id="SSF81383">
    <property type="entry name" value="F-box domain"/>
    <property type="match status" value="1"/>
</dbReference>
<feature type="region of interest" description="Disordered" evidence="1">
    <location>
        <begin position="349"/>
        <end position="368"/>
    </location>
</feature>
<evidence type="ECO:0000259" key="2">
    <source>
        <dbReference type="PROSITE" id="PS50181"/>
    </source>
</evidence>
<evidence type="ECO:0000256" key="1">
    <source>
        <dbReference type="SAM" id="MobiDB-lite"/>
    </source>
</evidence>
<feature type="compositionally biased region" description="Basic and acidic residues" evidence="1">
    <location>
        <begin position="253"/>
        <end position="266"/>
    </location>
</feature>
<gene>
    <name evidence="3" type="ORF">chiPu_0011089</name>
</gene>
<dbReference type="PROSITE" id="PS50181">
    <property type="entry name" value="FBOX"/>
    <property type="match status" value="1"/>
</dbReference>
<sequence>MVNDDAHCPGNAYLHPWPRDTERTIVLLYELKEVELSDSAPEGIDFKMAFAPSKIMNGPKMQTKMSTWTPLNHQPTNDKVFEERGELLGKWFDKWTDTQRRKILLNLIARCSVSQLKFCEQHLRSRVPVEALDLACFLPRVLTLYIFSFLDPRSLCRCAQVSWHWKDLAELDQLWMPKCLRLGWYISFTPTIYEQRIWKRHYIEMVKELNVTKPTTPPSDEFIVVDVHPLPKDPVDQKQLRMTSARPQPGKAQLEHPPWRDSDRHPTDTMRFNYLDNCEPIGEARKKGGGTTPTLGQQARERMKHPSANYKMRKAKSLMSMSLDFNANQLRQVRPLWACQSAMGDFSSKEEVKTRTQSSDWNAGIRPAPVRSAIQTMSEKGQKASLRTQRSVPSCPLFESQPWQIPASKRDSDEEE</sequence>
<feature type="domain" description="F-box" evidence="2">
    <location>
        <begin position="138"/>
        <end position="178"/>
    </location>
</feature>
<protein>
    <recommendedName>
        <fullName evidence="2">F-box domain-containing protein</fullName>
    </recommendedName>
</protein>
<evidence type="ECO:0000313" key="3">
    <source>
        <dbReference type="EMBL" id="GCC32626.1"/>
    </source>
</evidence>
<dbReference type="Gene3D" id="1.20.1280.50">
    <property type="match status" value="1"/>
</dbReference>
<dbReference type="Proteomes" id="UP000287033">
    <property type="component" value="Unassembled WGS sequence"/>
</dbReference>
<feature type="region of interest" description="Disordered" evidence="1">
    <location>
        <begin position="375"/>
        <end position="416"/>
    </location>
</feature>
<proteinExistence type="predicted"/>